<dbReference type="eggNOG" id="COG2104">
    <property type="taxonomic scope" value="Bacteria"/>
</dbReference>
<evidence type="ECO:0000313" key="2">
    <source>
        <dbReference type="Proteomes" id="UP000033393"/>
    </source>
</evidence>
<organism evidence="1 2">
    <name type="scientific">Lentzea aerocolonigenes</name>
    <name type="common">Lechevalieria aerocolonigenes</name>
    <name type="synonym">Saccharothrix aerocolonigenes</name>
    <dbReference type="NCBI Taxonomy" id="68170"/>
    <lineage>
        <taxon>Bacteria</taxon>
        <taxon>Bacillati</taxon>
        <taxon>Actinomycetota</taxon>
        <taxon>Actinomycetes</taxon>
        <taxon>Pseudonocardiales</taxon>
        <taxon>Pseudonocardiaceae</taxon>
        <taxon>Lentzea</taxon>
    </lineage>
</organism>
<dbReference type="Proteomes" id="UP000033393">
    <property type="component" value="Unassembled WGS sequence"/>
</dbReference>
<dbReference type="EMBL" id="JYJG01000064">
    <property type="protein sequence ID" value="KJK50188.1"/>
    <property type="molecule type" value="Genomic_DNA"/>
</dbReference>
<protein>
    <submittedName>
        <fullName evidence="1">Thiamine biosynthesis protein ThiS</fullName>
    </submittedName>
</protein>
<dbReference type="InterPro" id="IPR003749">
    <property type="entry name" value="ThiS/MoaD-like"/>
</dbReference>
<gene>
    <name evidence="1" type="ORF">UK23_11795</name>
</gene>
<sequence length="66" mass="6473">MKAQVNGTSRDLDDGTSVAALVSLVGAPTSGVAVALDGAVVPRALWDKTIVPDGGVVEVLTAVQGG</sequence>
<dbReference type="RefSeq" id="WP_045311483.1">
    <property type="nucleotide sequence ID" value="NZ_JYJG01000064.1"/>
</dbReference>
<keyword evidence="2" id="KW-1185">Reference proteome</keyword>
<dbReference type="PANTHER" id="PTHR34472">
    <property type="entry name" value="SULFUR CARRIER PROTEIN THIS"/>
    <property type="match status" value="1"/>
</dbReference>
<dbReference type="InterPro" id="IPR012675">
    <property type="entry name" value="Beta-grasp_dom_sf"/>
</dbReference>
<dbReference type="InterPro" id="IPR010035">
    <property type="entry name" value="Thi_S"/>
</dbReference>
<dbReference type="PATRIC" id="fig|68170.10.peg.1451"/>
<evidence type="ECO:0000313" key="1">
    <source>
        <dbReference type="EMBL" id="KJK50188.1"/>
    </source>
</evidence>
<dbReference type="Pfam" id="PF02597">
    <property type="entry name" value="ThiS"/>
    <property type="match status" value="1"/>
</dbReference>
<dbReference type="OrthoDB" id="163636at2"/>
<dbReference type="NCBIfam" id="TIGR01683">
    <property type="entry name" value="thiS"/>
    <property type="match status" value="1"/>
</dbReference>
<dbReference type="InterPro" id="IPR016155">
    <property type="entry name" value="Mopterin_synth/thiamin_S_b"/>
</dbReference>
<accession>A0A0F0H989</accession>
<dbReference type="CDD" id="cd00565">
    <property type="entry name" value="Ubl_ThiS"/>
    <property type="match status" value="1"/>
</dbReference>
<dbReference type="AlphaFoldDB" id="A0A0F0H989"/>
<dbReference type="Gene3D" id="3.10.20.30">
    <property type="match status" value="1"/>
</dbReference>
<dbReference type="SUPFAM" id="SSF54285">
    <property type="entry name" value="MoaD/ThiS"/>
    <property type="match status" value="1"/>
</dbReference>
<name>A0A0F0H989_LENAE</name>
<reference evidence="1 2" key="1">
    <citation type="submission" date="2015-02" db="EMBL/GenBank/DDBJ databases">
        <authorList>
            <person name="Ju K.-S."/>
            <person name="Doroghazi J.R."/>
            <person name="Metcalf W."/>
        </authorList>
    </citation>
    <scope>NUCLEOTIDE SEQUENCE [LARGE SCALE GENOMIC DNA]</scope>
    <source>
        <strain evidence="1 2">NRRL B-16140</strain>
    </source>
</reference>
<dbReference type="PANTHER" id="PTHR34472:SF1">
    <property type="entry name" value="SULFUR CARRIER PROTEIN THIS"/>
    <property type="match status" value="1"/>
</dbReference>
<comment type="caution">
    <text evidence="1">The sequence shown here is derived from an EMBL/GenBank/DDBJ whole genome shotgun (WGS) entry which is preliminary data.</text>
</comment>
<proteinExistence type="predicted"/>
<dbReference type="STRING" id="68170.GCA_000974445_03064"/>